<gene>
    <name evidence="1" type="ORF">ATY37_20660</name>
</gene>
<reference evidence="2" key="1">
    <citation type="submission" date="2015-12" db="EMBL/GenBank/DDBJ databases">
        <authorList>
            <person name="Shamseldin A."/>
            <person name="Moawad H."/>
            <person name="Abd El-Rahim W.M."/>
            <person name="Sadowsky M.J."/>
        </authorList>
    </citation>
    <scope>NUCLEOTIDE SEQUENCE [LARGE SCALE GENOMIC DNA]</scope>
    <source>
        <strain evidence="2">2538-88</strain>
    </source>
</reference>
<dbReference type="AlphaFoldDB" id="A0A151KTM8"/>
<protein>
    <submittedName>
        <fullName evidence="1">Uncharacterized protein</fullName>
    </submittedName>
</protein>
<evidence type="ECO:0000313" key="1">
    <source>
        <dbReference type="EMBL" id="KYN82592.1"/>
    </source>
</evidence>
<dbReference type="RefSeq" id="WP_039443626.1">
    <property type="nucleotide sequence ID" value="NZ_LOBR01000098.1"/>
</dbReference>
<dbReference type="Proteomes" id="UP000075346">
    <property type="component" value="Unassembled WGS sequence"/>
</dbReference>
<accession>A0A151KTM8</accession>
<evidence type="ECO:0000313" key="2">
    <source>
        <dbReference type="Proteomes" id="UP000075346"/>
    </source>
</evidence>
<organism evidence="1 2">
    <name type="scientific">Vibrio cidicii</name>
    <dbReference type="NCBI Taxonomy" id="1763883"/>
    <lineage>
        <taxon>Bacteria</taxon>
        <taxon>Pseudomonadati</taxon>
        <taxon>Pseudomonadota</taxon>
        <taxon>Gammaproteobacteria</taxon>
        <taxon>Vibrionales</taxon>
        <taxon>Vibrionaceae</taxon>
        <taxon>Vibrio</taxon>
    </lineage>
</organism>
<proteinExistence type="predicted"/>
<comment type="caution">
    <text evidence="1">The sequence shown here is derived from an EMBL/GenBank/DDBJ whole genome shotgun (WGS) entry which is preliminary data.</text>
</comment>
<dbReference type="EMBL" id="LOBR01000098">
    <property type="protein sequence ID" value="KYN82592.1"/>
    <property type="molecule type" value="Genomic_DNA"/>
</dbReference>
<sequence>MATIGQRVKLAIDHASRGEMDIAIEHACNAIDVTSQRYYSQKKSSNSCFKQLLSEYSWLIEIMSLRGINLDETTFDNFPIKIFNKIEGKPRFCDLIYHVVRCGLVHSDTLEKGFSFHDRDAIEIADKELVLPSSILWGLLGVVVFCPANVNEETDDGYYISIFGNRFVINDFWGQEAVARHVASRHKGPRVTLTNLNFE</sequence>
<name>A0A151KTM8_9VIBR</name>